<organism evidence="1 2">
    <name type="scientific">Microlunatus endophyticus</name>
    <dbReference type="NCBI Taxonomy" id="1716077"/>
    <lineage>
        <taxon>Bacteria</taxon>
        <taxon>Bacillati</taxon>
        <taxon>Actinomycetota</taxon>
        <taxon>Actinomycetes</taxon>
        <taxon>Propionibacteriales</taxon>
        <taxon>Propionibacteriaceae</taxon>
        <taxon>Microlunatus</taxon>
    </lineage>
</organism>
<dbReference type="Proteomes" id="UP000613840">
    <property type="component" value="Unassembled WGS sequence"/>
</dbReference>
<keyword evidence="2" id="KW-1185">Reference proteome</keyword>
<dbReference type="EMBL" id="BMMZ01000022">
    <property type="protein sequence ID" value="GGL83669.1"/>
    <property type="molecule type" value="Genomic_DNA"/>
</dbReference>
<dbReference type="AlphaFoldDB" id="A0A917W9T7"/>
<reference evidence="1" key="2">
    <citation type="submission" date="2020-09" db="EMBL/GenBank/DDBJ databases">
        <authorList>
            <person name="Sun Q."/>
            <person name="Zhou Y."/>
        </authorList>
    </citation>
    <scope>NUCLEOTIDE SEQUENCE</scope>
    <source>
        <strain evidence="1">CGMCC 4.7306</strain>
    </source>
</reference>
<accession>A0A917W9T7</accession>
<reference evidence="1" key="1">
    <citation type="journal article" date="2014" name="Int. J. Syst. Evol. Microbiol.">
        <title>Complete genome sequence of Corynebacterium casei LMG S-19264T (=DSM 44701T), isolated from a smear-ripened cheese.</title>
        <authorList>
            <consortium name="US DOE Joint Genome Institute (JGI-PGF)"/>
            <person name="Walter F."/>
            <person name="Albersmeier A."/>
            <person name="Kalinowski J."/>
            <person name="Ruckert C."/>
        </authorList>
    </citation>
    <scope>NUCLEOTIDE SEQUENCE</scope>
    <source>
        <strain evidence="1">CGMCC 4.7306</strain>
    </source>
</reference>
<proteinExistence type="predicted"/>
<gene>
    <name evidence="1" type="ORF">GCM10011575_47520</name>
</gene>
<evidence type="ECO:0000313" key="2">
    <source>
        <dbReference type="Proteomes" id="UP000613840"/>
    </source>
</evidence>
<protein>
    <submittedName>
        <fullName evidence="1">Uncharacterized protein</fullName>
    </submittedName>
</protein>
<sequence length="58" mass="6353">MDDTCSFVTDDLWKGDAALLRDEVGVTQTHGSDPDKDLVGSDLVEGEVFKKERLVLSV</sequence>
<name>A0A917W9T7_9ACTN</name>
<evidence type="ECO:0000313" key="1">
    <source>
        <dbReference type="EMBL" id="GGL83669.1"/>
    </source>
</evidence>
<comment type="caution">
    <text evidence="1">The sequence shown here is derived from an EMBL/GenBank/DDBJ whole genome shotgun (WGS) entry which is preliminary data.</text>
</comment>